<feature type="domain" description="Beta-lactamase-related" evidence="1">
    <location>
        <begin position="8"/>
        <end position="329"/>
    </location>
</feature>
<protein>
    <submittedName>
        <fullName evidence="2">CubicO group peptidase (Beta-lactamase class C family)</fullName>
    </submittedName>
</protein>
<dbReference type="RefSeq" id="WP_184994652.1">
    <property type="nucleotide sequence ID" value="NZ_BOMK01000010.1"/>
</dbReference>
<evidence type="ECO:0000313" key="3">
    <source>
        <dbReference type="Proteomes" id="UP000578112"/>
    </source>
</evidence>
<name>A0A7W7HYU5_9ACTN</name>
<reference evidence="2 3" key="1">
    <citation type="submission" date="2020-08" db="EMBL/GenBank/DDBJ databases">
        <title>Sequencing the genomes of 1000 actinobacteria strains.</title>
        <authorList>
            <person name="Klenk H.-P."/>
        </authorList>
    </citation>
    <scope>NUCLEOTIDE SEQUENCE [LARGE SCALE GENOMIC DNA]</scope>
    <source>
        <strain evidence="2 3">DSM 43149</strain>
    </source>
</reference>
<dbReference type="EMBL" id="JACHNH010000001">
    <property type="protein sequence ID" value="MBB4763314.1"/>
    <property type="molecule type" value="Genomic_DNA"/>
</dbReference>
<proteinExistence type="predicted"/>
<comment type="caution">
    <text evidence="2">The sequence shown here is derived from an EMBL/GenBank/DDBJ whole genome shotgun (WGS) entry which is preliminary data.</text>
</comment>
<dbReference type="AlphaFoldDB" id="A0A7W7HYU5"/>
<keyword evidence="3" id="KW-1185">Reference proteome</keyword>
<dbReference type="InterPro" id="IPR001466">
    <property type="entry name" value="Beta-lactam-related"/>
</dbReference>
<accession>A0A7W7HYU5</accession>
<evidence type="ECO:0000259" key="1">
    <source>
        <dbReference type="Pfam" id="PF00144"/>
    </source>
</evidence>
<evidence type="ECO:0000313" key="2">
    <source>
        <dbReference type="EMBL" id="MBB4763314.1"/>
    </source>
</evidence>
<dbReference type="PANTHER" id="PTHR46825:SF9">
    <property type="entry name" value="BETA-LACTAMASE-RELATED DOMAIN-CONTAINING PROTEIN"/>
    <property type="match status" value="1"/>
</dbReference>
<organism evidence="2 3">
    <name type="scientific">Actinoplanes digitatis</name>
    <dbReference type="NCBI Taxonomy" id="1868"/>
    <lineage>
        <taxon>Bacteria</taxon>
        <taxon>Bacillati</taxon>
        <taxon>Actinomycetota</taxon>
        <taxon>Actinomycetes</taxon>
        <taxon>Micromonosporales</taxon>
        <taxon>Micromonosporaceae</taxon>
        <taxon>Actinoplanes</taxon>
    </lineage>
</organism>
<dbReference type="SUPFAM" id="SSF56601">
    <property type="entry name" value="beta-lactamase/transpeptidase-like"/>
    <property type="match status" value="1"/>
</dbReference>
<dbReference type="Proteomes" id="UP000578112">
    <property type="component" value="Unassembled WGS sequence"/>
</dbReference>
<gene>
    <name evidence="2" type="ORF">BJ971_003870</name>
</gene>
<dbReference type="InterPro" id="IPR012338">
    <property type="entry name" value="Beta-lactam/transpept-like"/>
</dbReference>
<dbReference type="Pfam" id="PF00144">
    <property type="entry name" value="Beta-lactamase"/>
    <property type="match status" value="1"/>
</dbReference>
<sequence length="451" mass="47563">MTLLPDLQEWVDGAARRHGVPGAAVAVGMGDRLAEAATGVINLDTGVAATTDSLFQIGSVTKVWTAALVMQLVAEGLVDLDEPVRRYLPEFGVLDAAASASITVRQLLSHTGGFDGDLFEDTGRGDDAVDKLVAFMRGNARQVSGPGELFSYCNAGYCALGALVARLRGRTWEAATRELLIEPLGARHMALYAEEAIMFRAAVGHVGDPPRVSPRRLLPQSNAPAGSTLGAAARDLVRCGRMLLADGVADDGTRVLPAGTFAEMCRPQVALPRLGGRHTTAWGLGLMLFDWDGRAVVGHDGGMPGQTATWRVVPDRGLVLTVHTNGGNAAAFVDEVMAEILSSAAGIRLPSRVLPPDAPVPFRAETFAGTYSAPNVTYEVKARDGGLEITDTPYGLSAQFGDGGTTARYVHAGDGRFVGVELHEGVHPLIAFLKDGRFLYNTRAVPRATDG</sequence>
<dbReference type="PANTHER" id="PTHR46825">
    <property type="entry name" value="D-ALANYL-D-ALANINE-CARBOXYPEPTIDASE/ENDOPEPTIDASE AMPH"/>
    <property type="match status" value="1"/>
</dbReference>
<dbReference type="Gene3D" id="3.40.710.10">
    <property type="entry name" value="DD-peptidase/beta-lactamase superfamily"/>
    <property type="match status" value="1"/>
</dbReference>
<dbReference type="InterPro" id="IPR050491">
    <property type="entry name" value="AmpC-like"/>
</dbReference>